<protein>
    <submittedName>
        <fullName evidence="1">Uncharacterized protein</fullName>
    </submittedName>
</protein>
<dbReference type="EMBL" id="JFHD01000040">
    <property type="protein sequence ID" value="KDR25982.1"/>
    <property type="molecule type" value="Genomic_DNA"/>
</dbReference>
<accession>A0A656QFE1</accession>
<name>A0A656QFE1_9BURK</name>
<dbReference type="AlphaFoldDB" id="A0A656QFE1"/>
<proteinExistence type="predicted"/>
<comment type="caution">
    <text evidence="1">The sequence shown here is derived from an EMBL/GenBank/DDBJ whole genome shotgun (WGS) entry which is preliminary data.</text>
</comment>
<organism evidence="1 2">
    <name type="scientific">Caballeronia zhejiangensis</name>
    <dbReference type="NCBI Taxonomy" id="871203"/>
    <lineage>
        <taxon>Bacteria</taxon>
        <taxon>Pseudomonadati</taxon>
        <taxon>Pseudomonadota</taxon>
        <taxon>Betaproteobacteria</taxon>
        <taxon>Burkholderiales</taxon>
        <taxon>Burkholderiaceae</taxon>
        <taxon>Caballeronia</taxon>
    </lineage>
</organism>
<keyword evidence="2" id="KW-1185">Reference proteome</keyword>
<evidence type="ECO:0000313" key="1">
    <source>
        <dbReference type="EMBL" id="KDR25982.1"/>
    </source>
</evidence>
<evidence type="ECO:0000313" key="2">
    <source>
        <dbReference type="Proteomes" id="UP000027451"/>
    </source>
</evidence>
<gene>
    <name evidence="1" type="ORF">BG60_26265</name>
</gene>
<reference evidence="1 2" key="1">
    <citation type="submission" date="2014-03" db="EMBL/GenBank/DDBJ databases">
        <title>Draft Genome Sequences of Four Burkholderia Strains.</title>
        <authorList>
            <person name="Liu X.Y."/>
            <person name="Li C.X."/>
            <person name="Xu J.H."/>
        </authorList>
    </citation>
    <scope>NUCLEOTIDE SEQUENCE [LARGE SCALE GENOMIC DNA]</scope>
    <source>
        <strain evidence="1 2">OP-1</strain>
    </source>
</reference>
<sequence length="67" mass="7784">MNCCGHCKGAMKAPIETIGTMCRYARSMYTKPWRKWLDAPFDENACEFFDPLAPAEIERRAELRAKR</sequence>
<dbReference type="Proteomes" id="UP000027451">
    <property type="component" value="Unassembled WGS sequence"/>
</dbReference>